<dbReference type="Proteomes" id="UP000238523">
    <property type="component" value="Chromosome"/>
</dbReference>
<protein>
    <submittedName>
        <fullName evidence="1">Uncharacterized protein</fullName>
    </submittedName>
</protein>
<organism evidence="1 2">
    <name type="scientific">Rhizobium leguminosarum</name>
    <dbReference type="NCBI Taxonomy" id="384"/>
    <lineage>
        <taxon>Bacteria</taxon>
        <taxon>Pseudomonadati</taxon>
        <taxon>Pseudomonadota</taxon>
        <taxon>Alphaproteobacteria</taxon>
        <taxon>Hyphomicrobiales</taxon>
        <taxon>Rhizobiaceae</taxon>
        <taxon>Rhizobium/Agrobacterium group</taxon>
        <taxon>Rhizobium</taxon>
    </lineage>
</organism>
<sequence>MGNWLPPPVSDPSQHYQKLTIYDCSTSCLIRELNCPFLLGGFCNANVNFVDNTVISFGQKVAGTSPYYHKIA</sequence>
<gene>
    <name evidence="1" type="ORF">CUJ84_Chr002178</name>
</gene>
<dbReference type="AlphaFoldDB" id="A0A2K9Z2T1"/>
<accession>A0A2K9Z2T1</accession>
<name>A0A2K9Z2T1_RHILE</name>
<proteinExistence type="predicted"/>
<evidence type="ECO:0000313" key="1">
    <source>
        <dbReference type="EMBL" id="AUW42543.1"/>
    </source>
</evidence>
<reference evidence="1 2" key="1">
    <citation type="submission" date="2017-11" db="EMBL/GenBank/DDBJ databases">
        <title>Complete genome of Rhizobium leguminosarum Norway, an ineffective micro-symbiont.</title>
        <authorList>
            <person name="Hoffrichter A."/>
            <person name="Liang J."/>
            <person name="Brachmann A."/>
            <person name="Marin M."/>
        </authorList>
    </citation>
    <scope>NUCLEOTIDE SEQUENCE [LARGE SCALE GENOMIC DNA]</scope>
    <source>
        <strain evidence="1 2">Norway</strain>
    </source>
</reference>
<evidence type="ECO:0000313" key="2">
    <source>
        <dbReference type="Proteomes" id="UP000238523"/>
    </source>
</evidence>
<dbReference type="EMBL" id="CP025012">
    <property type="protein sequence ID" value="AUW42543.1"/>
    <property type="molecule type" value="Genomic_DNA"/>
</dbReference>